<proteinExistence type="predicted"/>
<dbReference type="CDD" id="cd12797">
    <property type="entry name" value="M23_peptidase"/>
    <property type="match status" value="1"/>
</dbReference>
<evidence type="ECO:0000313" key="4">
    <source>
        <dbReference type="Proteomes" id="UP000051017"/>
    </source>
</evidence>
<evidence type="ECO:0000313" key="3">
    <source>
        <dbReference type="EMBL" id="KRO46526.1"/>
    </source>
</evidence>
<feature type="domain" description="Peptidoglycan binding-like" evidence="1">
    <location>
        <begin position="126"/>
        <end position="183"/>
    </location>
</feature>
<dbReference type="AlphaFoldDB" id="A0A0R2Q8H5"/>
<dbReference type="Proteomes" id="UP000051017">
    <property type="component" value="Unassembled WGS sequence"/>
</dbReference>
<dbReference type="PANTHER" id="PTHR21666">
    <property type="entry name" value="PEPTIDASE-RELATED"/>
    <property type="match status" value="1"/>
</dbReference>
<comment type="caution">
    <text evidence="3">The sequence shown here is derived from an EMBL/GenBank/DDBJ whole genome shotgun (WGS) entry which is preliminary data.</text>
</comment>
<dbReference type="EMBL" id="LIBJ01000277">
    <property type="protein sequence ID" value="KRO46526.1"/>
    <property type="molecule type" value="Genomic_DNA"/>
</dbReference>
<dbReference type="InterPro" id="IPR002477">
    <property type="entry name" value="Peptidoglycan-bd-like"/>
</dbReference>
<accession>A0A0R2Q8H5</accession>
<dbReference type="InterPro" id="IPR036366">
    <property type="entry name" value="PGBDSf"/>
</dbReference>
<dbReference type="GO" id="GO:0004222">
    <property type="term" value="F:metalloendopeptidase activity"/>
    <property type="evidence" value="ECO:0007669"/>
    <property type="project" value="TreeGrafter"/>
</dbReference>
<dbReference type="SUPFAM" id="SSF51261">
    <property type="entry name" value="Duplicated hybrid motif"/>
    <property type="match status" value="1"/>
</dbReference>
<reference evidence="3 4" key="1">
    <citation type="submission" date="2015-10" db="EMBL/GenBank/DDBJ databases">
        <title>Metagenome-Assembled Genomes uncover a global brackish microbiome.</title>
        <authorList>
            <person name="Hugerth L.W."/>
            <person name="Larsson J."/>
            <person name="Alneberg J."/>
            <person name="Lindh M.V."/>
            <person name="Legrand C."/>
            <person name="Pinhassi J."/>
            <person name="Andersson A.F."/>
        </authorList>
    </citation>
    <scope>NUCLEOTIDE SEQUENCE [LARGE SCALE GENOMIC DNA]</scope>
    <source>
        <strain evidence="3">BACL6 MAG-120924-bin43</strain>
    </source>
</reference>
<gene>
    <name evidence="3" type="ORF">ABR75_07280</name>
</gene>
<protein>
    <recommendedName>
        <fullName evidence="5">Peptidoglycan DD-metalloendopeptidase family protein</fullName>
    </recommendedName>
</protein>
<dbReference type="PANTHER" id="PTHR21666:SF268">
    <property type="entry name" value="PEPTIDASE M23 DOMAIN-CONTAINING PROTEIN"/>
    <property type="match status" value="1"/>
</dbReference>
<evidence type="ECO:0000259" key="1">
    <source>
        <dbReference type="Pfam" id="PF01471"/>
    </source>
</evidence>
<feature type="domain" description="Peptidoglycan binding-like" evidence="1">
    <location>
        <begin position="51"/>
        <end position="107"/>
    </location>
</feature>
<dbReference type="InterPro" id="IPR016047">
    <property type="entry name" value="M23ase_b-sheet_dom"/>
</dbReference>
<feature type="domain" description="Peptidoglycan binding-like" evidence="1">
    <location>
        <begin position="217"/>
        <end position="273"/>
    </location>
</feature>
<dbReference type="Pfam" id="PF01551">
    <property type="entry name" value="Peptidase_M23"/>
    <property type="match status" value="1"/>
</dbReference>
<name>A0A0R2Q8H5_9ACTN</name>
<dbReference type="InterPro" id="IPR011055">
    <property type="entry name" value="Dup_hybrid_motif"/>
</dbReference>
<sequence length="520" mass="52821">MNSNLLRKASVIVALSTTFGIAATTFGITSVAASPAISISVVQLAKFGESSSEVVRLQEAIMARGFTIKGGITGTYSNATRSALKSLQRVAGFKATGKLDDKTAKFLGLIGVVAISASALPAVGSTGDAVFSVQQALINNGVAVKGGADGRFGLATTIAIGKFQSARGLAVTKIVDEPTAVALGMLSGPKRVVTAVVQTVSATAIKTNSYPKLGDRSEQVKAIQSVLINDVIGLVGGADGHFGAATAAAIAEYQNRRGLSTTGSMDDATSAAMSTAPVAAPAPAAAPAPTPAVATTMTFENLPARGQSSELVRALQNALLANGTEVKGGADGVFGVATSVAITNFQAARGLNQSKVLDINTAVALSLIPSLESLGLPTLQVFPMQGRCSYTDTWGQSRSEGRSHEGTDVMGARGLALYATNDGVISRISTGGRLGGNAIYVKMSNGTYFYYAHLDSFASGMAAGVPVKAGQVIGYVGSTGNVGTPHLHFEVHPNGGAAINPYTILKAVDACNVTDVLPQP</sequence>
<dbReference type="SUPFAM" id="SSF47090">
    <property type="entry name" value="PGBD-like"/>
    <property type="match status" value="4"/>
</dbReference>
<dbReference type="Gene3D" id="1.10.101.10">
    <property type="entry name" value="PGBD-like superfamily/PGBD"/>
    <property type="match status" value="4"/>
</dbReference>
<feature type="domain" description="Peptidoglycan binding-like" evidence="1">
    <location>
        <begin position="309"/>
        <end position="365"/>
    </location>
</feature>
<evidence type="ECO:0008006" key="5">
    <source>
        <dbReference type="Google" id="ProtNLM"/>
    </source>
</evidence>
<feature type="domain" description="M23ase beta-sheet core" evidence="2">
    <location>
        <begin position="403"/>
        <end position="501"/>
    </location>
</feature>
<organism evidence="3 4">
    <name type="scientific">Acidimicrobiia bacterium BACL6 MAG-120924-bin43</name>
    <dbReference type="NCBI Taxonomy" id="1655583"/>
    <lineage>
        <taxon>Bacteria</taxon>
        <taxon>Bacillati</taxon>
        <taxon>Actinomycetota</taxon>
        <taxon>Acidimicrobiia</taxon>
        <taxon>acIV cluster</taxon>
    </lineage>
</organism>
<dbReference type="InterPro" id="IPR036365">
    <property type="entry name" value="PGBD-like_sf"/>
</dbReference>
<evidence type="ECO:0000259" key="2">
    <source>
        <dbReference type="Pfam" id="PF01551"/>
    </source>
</evidence>
<dbReference type="Pfam" id="PF01471">
    <property type="entry name" value="PG_binding_1"/>
    <property type="match status" value="4"/>
</dbReference>
<dbReference type="Gene3D" id="2.70.70.10">
    <property type="entry name" value="Glucose Permease (Domain IIA)"/>
    <property type="match status" value="1"/>
</dbReference>
<dbReference type="InterPro" id="IPR050570">
    <property type="entry name" value="Cell_wall_metabolism_enzyme"/>
</dbReference>